<dbReference type="PANTHER" id="PTHR45532:SF1">
    <property type="entry name" value="WD REPEAT-CONTAINING PROTEIN 97"/>
    <property type="match status" value="1"/>
</dbReference>
<evidence type="ECO:0000313" key="4">
    <source>
        <dbReference type="Ensembl" id="ENSSPUP00000023329.1"/>
    </source>
</evidence>
<dbReference type="InterPro" id="IPR036322">
    <property type="entry name" value="WD40_repeat_dom_sf"/>
</dbReference>
<dbReference type="InterPro" id="IPR019775">
    <property type="entry name" value="WD40_repeat_CS"/>
</dbReference>
<evidence type="ECO:0000313" key="5">
    <source>
        <dbReference type="Proteomes" id="UP000694392"/>
    </source>
</evidence>
<dbReference type="Proteomes" id="UP000694392">
    <property type="component" value="Unplaced"/>
</dbReference>
<dbReference type="PANTHER" id="PTHR45532">
    <property type="entry name" value="WD REPEAT-CONTAINING PROTEIN 97"/>
    <property type="match status" value="1"/>
</dbReference>
<dbReference type="Ensembl" id="ENSSPUT00000024882.1">
    <property type="protein sequence ID" value="ENSSPUP00000023329.1"/>
    <property type="gene ID" value="ENSSPUG00000017895.1"/>
</dbReference>
<evidence type="ECO:0000256" key="3">
    <source>
        <dbReference type="PROSITE-ProRule" id="PRU00221"/>
    </source>
</evidence>
<accession>A0A8D0HF51</accession>
<sequence length="460" mass="51470">MKKEELKVAYLTHGLQHLRHITLRSPVRHVAYNAHKNLFVVLDAANQLHLHRDDGWSSSSRAALEPMAGLLHATQVNQYVAWDTGGLQVLDPNFRLLSRVCSSQPIRCCRYSQQLNQVLTAGDGTLSIWVFRYGFRRLRCRATVSEGLSPQDTFTRLVLDTSSNASPPRCFATCGTSVATFDLSKWELVALKRELHSRAITDIAYCEVVGCVVTASRDTTIKVWDREWLIQMVFVGHTAPVTAVTIYPQRPLILSASQDGTIRTWNLETVDQVDEVQVPELVEELETHTEEGHIISISGSAMDLWKVNHLYTLHTQLGSAVHRLSTVNLAAVGKFPVRTVCICQDSSVRLVASHSGEVLATLFLDRPLQALEAAYCLPRETLFVLMEHGCILRANAAINPMTIKKTVPPASPGTRPCCLLLYGHLVDPEKACAIWRDVVEHKGDRKQWHKLPLPIQDKNR</sequence>
<proteinExistence type="predicted"/>
<keyword evidence="2" id="KW-0677">Repeat</keyword>
<dbReference type="PROSITE" id="PS50294">
    <property type="entry name" value="WD_REPEATS_REGION"/>
    <property type="match status" value="2"/>
</dbReference>
<dbReference type="Pfam" id="PF00400">
    <property type="entry name" value="WD40"/>
    <property type="match status" value="3"/>
</dbReference>
<evidence type="ECO:0000256" key="2">
    <source>
        <dbReference type="ARBA" id="ARBA00022737"/>
    </source>
</evidence>
<feature type="repeat" description="WD" evidence="3">
    <location>
        <begin position="234"/>
        <end position="275"/>
    </location>
</feature>
<dbReference type="OMA" id="ICMISET"/>
<keyword evidence="5" id="KW-1185">Reference proteome</keyword>
<dbReference type="PROSITE" id="PS50082">
    <property type="entry name" value="WD_REPEATS_2"/>
    <property type="match status" value="2"/>
</dbReference>
<reference evidence="4" key="2">
    <citation type="submission" date="2025-09" db="UniProtKB">
        <authorList>
            <consortium name="Ensembl"/>
        </authorList>
    </citation>
    <scope>IDENTIFICATION</scope>
</reference>
<dbReference type="PROSITE" id="PS00678">
    <property type="entry name" value="WD_REPEATS_1"/>
    <property type="match status" value="1"/>
</dbReference>
<organism evidence="4 5">
    <name type="scientific">Sphenodon punctatus</name>
    <name type="common">Tuatara</name>
    <name type="synonym">Hatteria punctata</name>
    <dbReference type="NCBI Taxonomy" id="8508"/>
    <lineage>
        <taxon>Eukaryota</taxon>
        <taxon>Metazoa</taxon>
        <taxon>Chordata</taxon>
        <taxon>Craniata</taxon>
        <taxon>Vertebrata</taxon>
        <taxon>Euteleostomi</taxon>
        <taxon>Lepidosauria</taxon>
        <taxon>Sphenodontia</taxon>
        <taxon>Sphenodontidae</taxon>
        <taxon>Sphenodon</taxon>
    </lineage>
</organism>
<dbReference type="AlphaFoldDB" id="A0A8D0HF51"/>
<dbReference type="SUPFAM" id="SSF50978">
    <property type="entry name" value="WD40 repeat-like"/>
    <property type="match status" value="1"/>
</dbReference>
<dbReference type="InterPro" id="IPR001680">
    <property type="entry name" value="WD40_rpt"/>
</dbReference>
<dbReference type="GeneTree" id="ENSGT00940000163397"/>
<keyword evidence="1 3" id="KW-0853">WD repeat</keyword>
<evidence type="ECO:0000256" key="1">
    <source>
        <dbReference type="ARBA" id="ARBA00022574"/>
    </source>
</evidence>
<feature type="repeat" description="WD" evidence="3">
    <location>
        <begin position="193"/>
        <end position="225"/>
    </location>
</feature>
<dbReference type="SMART" id="SM00320">
    <property type="entry name" value="WD40"/>
    <property type="match status" value="4"/>
</dbReference>
<dbReference type="InterPro" id="IPR015943">
    <property type="entry name" value="WD40/YVTN_repeat-like_dom_sf"/>
</dbReference>
<reference evidence="4" key="1">
    <citation type="submission" date="2025-08" db="UniProtKB">
        <authorList>
            <consortium name="Ensembl"/>
        </authorList>
    </citation>
    <scope>IDENTIFICATION</scope>
</reference>
<protein>
    <submittedName>
        <fullName evidence="4">Uncharacterized protein</fullName>
    </submittedName>
</protein>
<name>A0A8D0HF51_SPHPU</name>
<dbReference type="Gene3D" id="2.130.10.10">
    <property type="entry name" value="YVTN repeat-like/Quinoprotein amine dehydrogenase"/>
    <property type="match status" value="2"/>
</dbReference>